<dbReference type="Gene3D" id="3.40.640.10">
    <property type="entry name" value="Type I PLP-dependent aspartate aminotransferase-like (Major domain)"/>
    <property type="match status" value="1"/>
</dbReference>
<protein>
    <recommendedName>
        <fullName evidence="8">8-amino-7-oxononanoate synthase</fullName>
        <shortName evidence="8">AONS</shortName>
        <ecNumber evidence="8">2.3.1.47</ecNumber>
    </recommendedName>
    <alternativeName>
        <fullName evidence="8">7-keto-8-amino-pelargonic acid synthase</fullName>
        <shortName evidence="8">7-KAP synthase</shortName>
        <shortName evidence="8">KAPA synthase</shortName>
    </alternativeName>
    <alternativeName>
        <fullName evidence="8">8-amino-7-ketopelargonate synthase</fullName>
    </alternativeName>
</protein>
<comment type="function">
    <text evidence="8">Catalyzes the decarboxylative condensation of pimeloyl-[acyl-carrier protein] and L-alanine to produce 8-amino-7-oxononanoate (AON), [acyl-carrier protein], and carbon dioxide.</text>
</comment>
<evidence type="ECO:0000256" key="2">
    <source>
        <dbReference type="ARBA" id="ARBA00004746"/>
    </source>
</evidence>
<sequence>MTQQPPRSLRSLPPEGAAASLGAARREAATNPLLDTLQRGLAALDAQGLRRVRRTADTACDARMTVDGREIVGFASNDYLGLAAHPALVAAFAEGAQRYGSGSGGSHLLGGHSRAHATLEEELAAFSGGFSDAPRALYFSTGYMANLAAMTALTGKGATIFSDALNHASLIDGMRLSRANVQVYPHADTAALAALLDASDAETKLIVSDTVFSMDGDIAPLAELVALAERHGAWLVVDDAHGFGVLGPQGRGALAAAALRSPHLVYVGTLGKAAGVAGAFVIAHETVIEWMIQRARSYIFTTAAPPAVAHAVSASLKVIAGDEGDARRAHLAALIDRTRALLHKTRWQPVDSRTAVQPLVIGSNDATLAAMCALDAHGLWVPAIRPPTVPVGTSRLRVSLSAAHSFDDLARLEAALIEASEAQAAQEAEQPPRSLRSLSTGVGASALTPVPCTAPPEGAAASLGAARRETAA</sequence>
<comment type="catalytic activity">
    <reaction evidence="7 8">
        <text>6-carboxyhexanoyl-[ACP] + L-alanine + H(+) = (8S)-8-amino-7-oxononanoate + holo-[ACP] + CO2</text>
        <dbReference type="Rhea" id="RHEA:42288"/>
        <dbReference type="Rhea" id="RHEA-COMP:9685"/>
        <dbReference type="Rhea" id="RHEA-COMP:9955"/>
        <dbReference type="ChEBI" id="CHEBI:15378"/>
        <dbReference type="ChEBI" id="CHEBI:16526"/>
        <dbReference type="ChEBI" id="CHEBI:57972"/>
        <dbReference type="ChEBI" id="CHEBI:64479"/>
        <dbReference type="ChEBI" id="CHEBI:78846"/>
        <dbReference type="ChEBI" id="CHEBI:149468"/>
        <dbReference type="EC" id="2.3.1.47"/>
    </reaction>
</comment>
<keyword evidence="5 8" id="KW-0093">Biotin biosynthesis</keyword>
<dbReference type="Proteomes" id="UP000494182">
    <property type="component" value="Unassembled WGS sequence"/>
</dbReference>
<feature type="region of interest" description="Disordered" evidence="10">
    <location>
        <begin position="446"/>
        <end position="472"/>
    </location>
</feature>
<evidence type="ECO:0000256" key="8">
    <source>
        <dbReference type="HAMAP-Rule" id="MF_01693"/>
    </source>
</evidence>
<dbReference type="InterPro" id="IPR004839">
    <property type="entry name" value="Aminotransferase_I/II_large"/>
</dbReference>
<comment type="cofactor">
    <cofactor evidence="1 8 9">
        <name>pyridoxal 5'-phosphate</name>
        <dbReference type="ChEBI" id="CHEBI:597326"/>
    </cofactor>
</comment>
<dbReference type="HAMAP" id="MF_01693">
    <property type="entry name" value="BioF_aminotrans_2"/>
    <property type="match status" value="1"/>
</dbReference>
<comment type="pathway">
    <text evidence="2 8">Cofactor biosynthesis; biotin biosynthesis.</text>
</comment>
<feature type="compositionally biased region" description="Low complexity" evidence="10">
    <location>
        <begin position="12"/>
        <end position="23"/>
    </location>
</feature>
<evidence type="ECO:0000313" key="12">
    <source>
        <dbReference type="EMBL" id="VWD10737.1"/>
    </source>
</evidence>
<dbReference type="Pfam" id="PF00155">
    <property type="entry name" value="Aminotran_1_2"/>
    <property type="match status" value="1"/>
</dbReference>
<name>A0A6P2XP03_9BURK</name>
<dbReference type="PANTHER" id="PTHR13693:SF100">
    <property type="entry name" value="8-AMINO-7-OXONONANOATE SYNTHASE"/>
    <property type="match status" value="1"/>
</dbReference>
<accession>A0A6P2XP03</accession>
<comment type="subunit">
    <text evidence="3 8">Homodimer.</text>
</comment>
<feature type="binding site" evidence="8">
    <location>
        <begin position="142"/>
        <end position="143"/>
    </location>
    <ligand>
        <name>pyridoxal 5'-phosphate</name>
        <dbReference type="ChEBI" id="CHEBI:597326"/>
    </ligand>
</feature>
<dbReference type="AlphaFoldDB" id="A0A6P2XP03"/>
<dbReference type="InterPro" id="IPR015422">
    <property type="entry name" value="PyrdxlP-dep_Trfase_small"/>
</dbReference>
<gene>
    <name evidence="8" type="primary">bioF</name>
    <name evidence="12" type="ORF">BCO71171_02485</name>
</gene>
<dbReference type="RefSeq" id="WP_174973155.1">
    <property type="nucleotide sequence ID" value="NZ_CABVQT010000005.1"/>
</dbReference>
<evidence type="ECO:0000256" key="7">
    <source>
        <dbReference type="ARBA" id="ARBA00047715"/>
    </source>
</evidence>
<feature type="binding site" evidence="8">
    <location>
        <position position="241"/>
    </location>
    <ligand>
        <name>pyridoxal 5'-phosphate</name>
        <dbReference type="ChEBI" id="CHEBI:597326"/>
    </ligand>
</feature>
<evidence type="ECO:0000256" key="3">
    <source>
        <dbReference type="ARBA" id="ARBA00011738"/>
    </source>
</evidence>
<keyword evidence="6 8" id="KW-0663">Pyridoxal phosphate</keyword>
<evidence type="ECO:0000256" key="6">
    <source>
        <dbReference type="ARBA" id="ARBA00022898"/>
    </source>
</evidence>
<evidence type="ECO:0000256" key="1">
    <source>
        <dbReference type="ARBA" id="ARBA00001933"/>
    </source>
</evidence>
<feature type="modified residue" description="N6-(pyridoxal phosphate)lysine" evidence="8 9">
    <location>
        <position position="272"/>
    </location>
</feature>
<dbReference type="Gene3D" id="3.90.1150.10">
    <property type="entry name" value="Aspartate Aminotransferase, domain 1"/>
    <property type="match status" value="1"/>
</dbReference>
<reference evidence="12 13" key="1">
    <citation type="submission" date="2019-09" db="EMBL/GenBank/DDBJ databases">
        <authorList>
            <person name="Depoorter E."/>
        </authorList>
    </citation>
    <scope>NUCLEOTIDE SEQUENCE [LARGE SCALE GENOMIC DNA]</scope>
    <source>
        <strain evidence="12">R-71171</strain>
    </source>
</reference>
<evidence type="ECO:0000256" key="10">
    <source>
        <dbReference type="SAM" id="MobiDB-lite"/>
    </source>
</evidence>
<dbReference type="UniPathway" id="UPA00078"/>
<dbReference type="GO" id="GO:0009102">
    <property type="term" value="P:biotin biosynthetic process"/>
    <property type="evidence" value="ECO:0007669"/>
    <property type="project" value="UniProtKB-UniRule"/>
</dbReference>
<keyword evidence="4 8" id="KW-0808">Transferase</keyword>
<feature type="binding site" evidence="8">
    <location>
        <position position="51"/>
    </location>
    <ligand>
        <name>substrate</name>
    </ligand>
</feature>
<evidence type="ECO:0000256" key="4">
    <source>
        <dbReference type="ARBA" id="ARBA00022679"/>
    </source>
</evidence>
<feature type="binding site" evidence="8">
    <location>
        <position position="213"/>
    </location>
    <ligand>
        <name>pyridoxal 5'-phosphate</name>
        <dbReference type="ChEBI" id="CHEBI:597326"/>
    </ligand>
</feature>
<feature type="domain" description="Aminotransferase class I/classII large" evidence="11">
    <location>
        <begin position="70"/>
        <end position="412"/>
    </location>
</feature>
<evidence type="ECO:0000256" key="5">
    <source>
        <dbReference type="ARBA" id="ARBA00022756"/>
    </source>
</evidence>
<dbReference type="InterPro" id="IPR015424">
    <property type="entry name" value="PyrdxlP-dep_Trfase"/>
</dbReference>
<organism evidence="12 13">
    <name type="scientific">Burkholderia contaminans</name>
    <dbReference type="NCBI Taxonomy" id="488447"/>
    <lineage>
        <taxon>Bacteria</taxon>
        <taxon>Pseudomonadati</taxon>
        <taxon>Pseudomonadota</taxon>
        <taxon>Betaproteobacteria</taxon>
        <taxon>Burkholderiales</taxon>
        <taxon>Burkholderiaceae</taxon>
        <taxon>Burkholderia</taxon>
        <taxon>Burkholderia cepacia complex</taxon>
    </lineage>
</organism>
<dbReference type="NCBIfam" id="TIGR00858">
    <property type="entry name" value="bioF"/>
    <property type="match status" value="1"/>
</dbReference>
<evidence type="ECO:0000256" key="9">
    <source>
        <dbReference type="PIRSR" id="PIRSR604723-51"/>
    </source>
</evidence>
<comment type="similarity">
    <text evidence="8">Belongs to the class-II pyridoxal-phosphate-dependent aminotransferase family. BioF subfamily.</text>
</comment>
<dbReference type="InterPro" id="IPR022834">
    <property type="entry name" value="AONS_Proteobacteria"/>
</dbReference>
<evidence type="ECO:0000313" key="13">
    <source>
        <dbReference type="Proteomes" id="UP000494182"/>
    </source>
</evidence>
<dbReference type="GO" id="GO:0008710">
    <property type="term" value="F:8-amino-7-oxononanoate synthase activity"/>
    <property type="evidence" value="ECO:0007669"/>
    <property type="project" value="UniProtKB-UniRule"/>
</dbReference>
<dbReference type="GO" id="GO:0030170">
    <property type="term" value="F:pyridoxal phosphate binding"/>
    <property type="evidence" value="ECO:0007669"/>
    <property type="project" value="UniProtKB-UniRule"/>
</dbReference>
<dbReference type="InterPro" id="IPR004723">
    <property type="entry name" value="AONS_Archaea/Proteobacteria"/>
</dbReference>
<dbReference type="EMBL" id="CABVQT010000005">
    <property type="protein sequence ID" value="VWD10737.1"/>
    <property type="molecule type" value="Genomic_DNA"/>
</dbReference>
<feature type="binding site" evidence="8">
    <location>
        <position position="269"/>
    </location>
    <ligand>
        <name>pyridoxal 5'-phosphate</name>
        <dbReference type="ChEBI" id="CHEBI:597326"/>
    </ligand>
</feature>
<proteinExistence type="inferred from homology"/>
<dbReference type="InterPro" id="IPR015421">
    <property type="entry name" value="PyrdxlP-dep_Trfase_major"/>
</dbReference>
<dbReference type="InterPro" id="IPR050087">
    <property type="entry name" value="AON_synthase_class-II"/>
</dbReference>
<evidence type="ECO:0000259" key="11">
    <source>
        <dbReference type="Pfam" id="PF00155"/>
    </source>
</evidence>
<feature type="region of interest" description="Disordered" evidence="10">
    <location>
        <begin position="1"/>
        <end position="24"/>
    </location>
</feature>
<feature type="binding site" evidence="8">
    <location>
        <position position="388"/>
    </location>
    <ligand>
        <name>substrate</name>
    </ligand>
</feature>
<dbReference type="SUPFAM" id="SSF53383">
    <property type="entry name" value="PLP-dependent transferases"/>
    <property type="match status" value="1"/>
</dbReference>
<dbReference type="PANTHER" id="PTHR13693">
    <property type="entry name" value="CLASS II AMINOTRANSFERASE/8-AMINO-7-OXONONANOATE SYNTHASE"/>
    <property type="match status" value="1"/>
</dbReference>
<dbReference type="EC" id="2.3.1.47" evidence="8"/>
<feature type="binding site" evidence="8">
    <location>
        <position position="167"/>
    </location>
    <ligand>
        <name>substrate</name>
    </ligand>
</feature>